<evidence type="ECO:0000313" key="2">
    <source>
        <dbReference type="EMBL" id="EED35663.1"/>
    </source>
</evidence>
<dbReference type="Pfam" id="PF13577">
    <property type="entry name" value="SnoaL_4"/>
    <property type="match status" value="1"/>
</dbReference>
<dbReference type="STRING" id="565045.NOR51B_1610"/>
<accession>B8KRC7</accession>
<dbReference type="EMBL" id="DS999411">
    <property type="protein sequence ID" value="EED35663.1"/>
    <property type="molecule type" value="Genomic_DNA"/>
</dbReference>
<dbReference type="InterPro" id="IPR032710">
    <property type="entry name" value="NTF2-like_dom_sf"/>
</dbReference>
<dbReference type="InterPro" id="IPR037401">
    <property type="entry name" value="SnoaL-like"/>
</dbReference>
<dbReference type="SUPFAM" id="SSF54427">
    <property type="entry name" value="NTF2-like"/>
    <property type="match status" value="1"/>
</dbReference>
<reference evidence="3" key="1">
    <citation type="journal article" date="2013" name="BMC Microbiol.">
        <title>Taxonomy and evolution of bacteriochlorophyll a-containing members of the OM60/NOR5 clade of marine gammaproteobacteria: description of Luminiphilus syltensis gen. nov., sp. nov., reclassification of Haliea rubra as Pseudohaliea rubra gen. nov., comb. nov., and emendation of Chromatocurvus halotolerans.</title>
        <authorList>
            <person name="Spring S."/>
            <person name="Riedel T."/>
            <person name="Sproer C."/>
            <person name="Yan S."/>
            <person name="Harder J."/>
            <person name="Fuchs B.M."/>
        </authorList>
    </citation>
    <scope>NUCLEOTIDE SEQUENCE [LARGE SCALE GENOMIC DNA]</scope>
    <source>
        <strain evidence="3">NOR51-B</strain>
    </source>
</reference>
<name>B8KRC7_9GAMM</name>
<keyword evidence="3" id="KW-1185">Reference proteome</keyword>
<dbReference type="AlphaFoldDB" id="B8KRC7"/>
<organism evidence="2 3">
    <name type="scientific">Luminiphilus syltensis NOR5-1B</name>
    <dbReference type="NCBI Taxonomy" id="565045"/>
    <lineage>
        <taxon>Bacteria</taxon>
        <taxon>Pseudomonadati</taxon>
        <taxon>Pseudomonadota</taxon>
        <taxon>Gammaproteobacteria</taxon>
        <taxon>Cellvibrionales</taxon>
        <taxon>Halieaceae</taxon>
        <taxon>Luminiphilus</taxon>
    </lineage>
</organism>
<dbReference type="RefSeq" id="WP_009020409.1">
    <property type="nucleotide sequence ID" value="NZ_DS999411.1"/>
</dbReference>
<protein>
    <recommendedName>
        <fullName evidence="1">SnoaL-like domain-containing protein</fullName>
    </recommendedName>
</protein>
<dbReference type="eggNOG" id="COG4319">
    <property type="taxonomic scope" value="Bacteria"/>
</dbReference>
<evidence type="ECO:0000259" key="1">
    <source>
        <dbReference type="Pfam" id="PF13577"/>
    </source>
</evidence>
<sequence>MTTADSLEARVQRLEDREEIKALVARYGIVMDDRDIEGMPDLFTDDVHIRSLDGVMDSRGRDAAVELFKGRFEVLGPSNHFTHDKIIEFDENDPDSARGTVLSHAEMNRKGQPMLAAIRYHDRYRRDAGKWRIAERVFSFFYYVATSEYLEALGPGLDQRMRAYDEPMPADIPEKLDSWKRYYGS</sequence>
<dbReference type="OrthoDB" id="1492465at2"/>
<evidence type="ECO:0000313" key="3">
    <source>
        <dbReference type="Proteomes" id="UP000004699"/>
    </source>
</evidence>
<dbReference type="Gene3D" id="3.10.450.50">
    <property type="match status" value="1"/>
</dbReference>
<dbReference type="CDD" id="cd00531">
    <property type="entry name" value="NTF2_like"/>
    <property type="match status" value="1"/>
</dbReference>
<feature type="domain" description="SnoaL-like" evidence="1">
    <location>
        <begin position="12"/>
        <end position="136"/>
    </location>
</feature>
<proteinExistence type="predicted"/>
<dbReference type="HOGENOM" id="CLU_106738_7_0_6"/>
<gene>
    <name evidence="2" type="ORF">NOR51B_1610</name>
</gene>
<dbReference type="Proteomes" id="UP000004699">
    <property type="component" value="Unassembled WGS sequence"/>
</dbReference>